<evidence type="ECO:0000313" key="8">
    <source>
        <dbReference type="EMBL" id="CAB0013209.1"/>
    </source>
</evidence>
<evidence type="ECO:0000256" key="1">
    <source>
        <dbReference type="ARBA" id="ARBA00004127"/>
    </source>
</evidence>
<evidence type="ECO:0000313" key="9">
    <source>
        <dbReference type="Proteomes" id="UP000479000"/>
    </source>
</evidence>
<dbReference type="GO" id="GO:0005783">
    <property type="term" value="C:endoplasmic reticulum"/>
    <property type="evidence" value="ECO:0007669"/>
    <property type="project" value="TreeGrafter"/>
</dbReference>
<comment type="subcellular location">
    <subcellularLocation>
        <location evidence="1">Endomembrane system</location>
        <topology evidence="1">Multi-pass membrane protein</topology>
    </subcellularLocation>
</comment>
<keyword evidence="6" id="KW-0472">Membrane</keyword>
<dbReference type="AlphaFoldDB" id="A0A6H5H9L7"/>
<evidence type="ECO:0000256" key="5">
    <source>
        <dbReference type="ARBA" id="ARBA00023098"/>
    </source>
</evidence>
<feature type="non-terminal residue" evidence="8">
    <location>
        <position position="146"/>
    </location>
</feature>
<reference evidence="8 9" key="1">
    <citation type="submission" date="2020-02" db="EMBL/GenBank/DDBJ databases">
        <authorList>
            <person name="Ferguson B K."/>
        </authorList>
    </citation>
    <scope>NUCLEOTIDE SEQUENCE [LARGE SCALE GENOMIC DNA]</scope>
</reference>
<dbReference type="GO" id="GO:0050479">
    <property type="term" value="F:glyceryl-ether monooxygenase activity"/>
    <property type="evidence" value="ECO:0007669"/>
    <property type="project" value="TreeGrafter"/>
</dbReference>
<protein>
    <recommendedName>
        <fullName evidence="7">Fatty acid hydroxylase domain-containing protein</fullName>
    </recommendedName>
</protein>
<name>A0A6H5H9L7_9HEMI</name>
<evidence type="ECO:0000256" key="6">
    <source>
        <dbReference type="ARBA" id="ARBA00023136"/>
    </source>
</evidence>
<dbReference type="GO" id="GO:0006643">
    <property type="term" value="P:membrane lipid metabolic process"/>
    <property type="evidence" value="ECO:0007669"/>
    <property type="project" value="TreeGrafter"/>
</dbReference>
<proteinExistence type="predicted"/>
<dbReference type="GO" id="GO:0005506">
    <property type="term" value="F:iron ion binding"/>
    <property type="evidence" value="ECO:0007669"/>
    <property type="project" value="InterPro"/>
</dbReference>
<accession>A0A6H5H9L7</accession>
<dbReference type="GO" id="GO:0008610">
    <property type="term" value="P:lipid biosynthetic process"/>
    <property type="evidence" value="ECO:0007669"/>
    <property type="project" value="InterPro"/>
</dbReference>
<keyword evidence="5" id="KW-0443">Lipid metabolism</keyword>
<keyword evidence="2" id="KW-0812">Transmembrane</keyword>
<evidence type="ECO:0000256" key="3">
    <source>
        <dbReference type="ARBA" id="ARBA00022989"/>
    </source>
</evidence>
<dbReference type="GO" id="GO:0016020">
    <property type="term" value="C:membrane"/>
    <property type="evidence" value="ECO:0007669"/>
    <property type="project" value="GOC"/>
</dbReference>
<keyword evidence="4" id="KW-0560">Oxidoreductase</keyword>
<gene>
    <name evidence="8" type="ORF">NTEN_LOCUS17820</name>
</gene>
<evidence type="ECO:0000256" key="2">
    <source>
        <dbReference type="ARBA" id="ARBA00022692"/>
    </source>
</evidence>
<dbReference type="OrthoDB" id="6354873at2759"/>
<dbReference type="PANTHER" id="PTHR21624">
    <property type="entry name" value="STEROL DESATURASE-RELATED PROTEIN"/>
    <property type="match status" value="1"/>
</dbReference>
<dbReference type="PANTHER" id="PTHR21624:SF1">
    <property type="entry name" value="ALKYLGLYCEROL MONOOXYGENASE"/>
    <property type="match status" value="1"/>
</dbReference>
<keyword evidence="9" id="KW-1185">Reference proteome</keyword>
<sequence>MAVFHYAGRIGESRPMVRKETDPSPQRQYHLFVAWSSRRFVQIFYLPLALCVPPPIFFIHQQFNVLYQFWLHTETVRSLGPLEWVLSTPRHHRVHHGSTLKCLDKNYGGTLIIWDRLFGTFAEEPKEEIIYGLVMNQPSFNPLYLQ</sequence>
<dbReference type="EMBL" id="CADCXU010026254">
    <property type="protein sequence ID" value="CAB0013209.1"/>
    <property type="molecule type" value="Genomic_DNA"/>
</dbReference>
<keyword evidence="3" id="KW-1133">Transmembrane helix</keyword>
<dbReference type="Pfam" id="PF04116">
    <property type="entry name" value="FA_hydroxylase"/>
    <property type="match status" value="1"/>
</dbReference>
<feature type="domain" description="Fatty acid hydroxylase" evidence="7">
    <location>
        <begin position="40"/>
        <end position="120"/>
    </location>
</feature>
<organism evidence="8 9">
    <name type="scientific">Nesidiocoris tenuis</name>
    <dbReference type="NCBI Taxonomy" id="355587"/>
    <lineage>
        <taxon>Eukaryota</taxon>
        <taxon>Metazoa</taxon>
        <taxon>Ecdysozoa</taxon>
        <taxon>Arthropoda</taxon>
        <taxon>Hexapoda</taxon>
        <taxon>Insecta</taxon>
        <taxon>Pterygota</taxon>
        <taxon>Neoptera</taxon>
        <taxon>Paraneoptera</taxon>
        <taxon>Hemiptera</taxon>
        <taxon>Heteroptera</taxon>
        <taxon>Panheteroptera</taxon>
        <taxon>Cimicomorpha</taxon>
        <taxon>Miridae</taxon>
        <taxon>Dicyphina</taxon>
        <taxon>Nesidiocoris</taxon>
    </lineage>
</organism>
<evidence type="ECO:0000256" key="4">
    <source>
        <dbReference type="ARBA" id="ARBA00023002"/>
    </source>
</evidence>
<dbReference type="InterPro" id="IPR051689">
    <property type="entry name" value="Sterol_desaturase/TMEM195"/>
</dbReference>
<dbReference type="Proteomes" id="UP000479000">
    <property type="component" value="Unassembled WGS sequence"/>
</dbReference>
<dbReference type="InterPro" id="IPR006694">
    <property type="entry name" value="Fatty_acid_hydroxylase"/>
</dbReference>
<evidence type="ECO:0000259" key="7">
    <source>
        <dbReference type="Pfam" id="PF04116"/>
    </source>
</evidence>